<accession>D4LE13</accession>
<dbReference type="KEGG" id="rch:RUM_18020"/>
<dbReference type="Proteomes" id="UP000007054">
    <property type="component" value="Chromosome"/>
</dbReference>
<dbReference type="BioCyc" id="RCHA213810:RUM_RS08740-MONOMER"/>
<dbReference type="RefSeq" id="WP_015558764.1">
    <property type="nucleotide sequence ID" value="NC_021039.1"/>
</dbReference>
<reference evidence="1" key="2">
    <citation type="submission" date="2010-03" db="EMBL/GenBank/DDBJ databases">
        <authorList>
            <person name="Pajon A."/>
        </authorList>
    </citation>
    <scope>NUCLEOTIDE SEQUENCE</scope>
    <source>
        <strain evidence="1">Type strain: 18P13</strain>
    </source>
</reference>
<proteinExistence type="predicted"/>
<evidence type="ECO:0000313" key="2">
    <source>
        <dbReference type="Proteomes" id="UP000007054"/>
    </source>
</evidence>
<dbReference type="AlphaFoldDB" id="D4LE13"/>
<dbReference type="GeneID" id="83156481"/>
<protein>
    <submittedName>
        <fullName evidence="1">Uncharacterized protein</fullName>
    </submittedName>
</protein>
<dbReference type="HOGENOM" id="CLU_2901501_0_0_9"/>
<name>D4LE13_RUMC1</name>
<organism evidence="1 2">
    <name type="scientific">Ruminococcus champanellensis (strain DSM 18848 / JCM 17042 / KCTC 15320 / 18P13)</name>
    <dbReference type="NCBI Taxonomy" id="213810"/>
    <lineage>
        <taxon>Bacteria</taxon>
        <taxon>Bacillati</taxon>
        <taxon>Bacillota</taxon>
        <taxon>Clostridia</taxon>
        <taxon>Eubacteriales</taxon>
        <taxon>Oscillospiraceae</taxon>
        <taxon>Ruminococcus</taxon>
    </lineage>
</organism>
<gene>
    <name evidence="1" type="ordered locus">RUM_18020</name>
</gene>
<dbReference type="EMBL" id="FP929052">
    <property type="protein sequence ID" value="CBL17858.1"/>
    <property type="molecule type" value="Genomic_DNA"/>
</dbReference>
<keyword evidence="2" id="KW-1185">Reference proteome</keyword>
<sequence>MIYRIWRIKNRITGRYLAAQREGGAIVYLVFLAEQAAMQYITDRGLNARIFQPCASYKQGTR</sequence>
<dbReference type="PATRIC" id="fig|213810.4.peg.1697"/>
<dbReference type="STRING" id="213810.RUM_18020"/>
<reference evidence="1" key="1">
    <citation type="submission" date="2010-03" db="EMBL/GenBank/DDBJ databases">
        <title>The genome sequence of Ruminococcus sp. 18P13.</title>
        <authorList>
            <consortium name="metaHIT consortium -- http://www.metahit.eu/"/>
            <person name="Pajon A."/>
            <person name="Turner K."/>
            <person name="Parkhill J."/>
            <person name="Bernalier A."/>
        </authorList>
    </citation>
    <scope>NUCLEOTIDE SEQUENCE [LARGE SCALE GENOMIC DNA]</scope>
    <source>
        <strain evidence="1">Type strain: 18P13</strain>
    </source>
</reference>
<evidence type="ECO:0000313" key="1">
    <source>
        <dbReference type="EMBL" id="CBL17858.1"/>
    </source>
</evidence>